<keyword evidence="2 6" id="KW-0812">Transmembrane</keyword>
<organism evidence="7 8">
    <name type="scientific">Roseiconus nitratireducens</name>
    <dbReference type="NCBI Taxonomy" id="2605748"/>
    <lineage>
        <taxon>Bacteria</taxon>
        <taxon>Pseudomonadati</taxon>
        <taxon>Planctomycetota</taxon>
        <taxon>Planctomycetia</taxon>
        <taxon>Pirellulales</taxon>
        <taxon>Pirellulaceae</taxon>
        <taxon>Roseiconus</taxon>
    </lineage>
</organism>
<name>A0A5M6D4Q9_9BACT</name>
<sequence length="178" mass="19538">MEEPLAEGGGRARRAHGGSSFNERGARGQMSWDLNQPTVCPVGLLAAVGGPNPIKWGLILFGICLLLVLLGMFLFFVRLFRLWLQAFLANAQISAPELVGMMFRRAPLEQVVRCKIMAAQAGLPLTTAQIESAALQGVDIERAVLAMIRAKQDDLALNWEDVIAEDTERRYRSRSDGS</sequence>
<gene>
    <name evidence="7" type="ORF">FYK55_20360</name>
</gene>
<evidence type="ECO:0000256" key="1">
    <source>
        <dbReference type="ARBA" id="ARBA00022475"/>
    </source>
</evidence>
<accession>A0A5M6D4Q9</accession>
<dbReference type="Pfam" id="PF12127">
    <property type="entry name" value="FloA"/>
    <property type="match status" value="1"/>
</dbReference>
<protein>
    <submittedName>
        <fullName evidence="7">Uncharacterized protein</fullName>
    </submittedName>
</protein>
<evidence type="ECO:0000256" key="6">
    <source>
        <dbReference type="SAM" id="Phobius"/>
    </source>
</evidence>
<keyword evidence="3 6" id="KW-1133">Transmembrane helix</keyword>
<reference evidence="7 8" key="1">
    <citation type="submission" date="2019-08" db="EMBL/GenBank/DDBJ databases">
        <authorList>
            <person name="Dhanesh K."/>
            <person name="Kumar G."/>
            <person name="Sasikala C."/>
            <person name="Venkata Ramana C."/>
        </authorList>
    </citation>
    <scope>NUCLEOTIDE SEQUENCE [LARGE SCALE GENOMIC DNA]</scope>
    <source>
        <strain evidence="7 8">JC645</strain>
    </source>
</reference>
<evidence type="ECO:0000313" key="8">
    <source>
        <dbReference type="Proteomes" id="UP000324479"/>
    </source>
</evidence>
<keyword evidence="8" id="KW-1185">Reference proteome</keyword>
<feature type="region of interest" description="Disordered" evidence="5">
    <location>
        <begin position="1"/>
        <end position="25"/>
    </location>
</feature>
<evidence type="ECO:0000256" key="5">
    <source>
        <dbReference type="SAM" id="MobiDB-lite"/>
    </source>
</evidence>
<dbReference type="AlphaFoldDB" id="A0A5M6D4Q9"/>
<evidence type="ECO:0000256" key="4">
    <source>
        <dbReference type="ARBA" id="ARBA00023136"/>
    </source>
</evidence>
<dbReference type="InterPro" id="IPR022853">
    <property type="entry name" value="FloA"/>
</dbReference>
<evidence type="ECO:0000256" key="2">
    <source>
        <dbReference type="ARBA" id="ARBA00022692"/>
    </source>
</evidence>
<comment type="caution">
    <text evidence="7">The sequence shown here is derived from an EMBL/GenBank/DDBJ whole genome shotgun (WGS) entry which is preliminary data.</text>
</comment>
<proteinExistence type="predicted"/>
<dbReference type="EMBL" id="VWOX01000012">
    <property type="protein sequence ID" value="KAA5540739.1"/>
    <property type="molecule type" value="Genomic_DNA"/>
</dbReference>
<evidence type="ECO:0000256" key="3">
    <source>
        <dbReference type="ARBA" id="ARBA00022989"/>
    </source>
</evidence>
<keyword evidence="4 6" id="KW-0472">Membrane</keyword>
<dbReference type="Proteomes" id="UP000324479">
    <property type="component" value="Unassembled WGS sequence"/>
</dbReference>
<evidence type="ECO:0000313" key="7">
    <source>
        <dbReference type="EMBL" id="KAA5540739.1"/>
    </source>
</evidence>
<keyword evidence="1" id="KW-1003">Cell membrane</keyword>
<feature type="transmembrane region" description="Helical" evidence="6">
    <location>
        <begin position="56"/>
        <end position="77"/>
    </location>
</feature>